<keyword evidence="2" id="KW-1185">Reference proteome</keyword>
<dbReference type="AlphaFoldDB" id="A0A6H5GLV7"/>
<dbReference type="Proteomes" id="UP000479000">
    <property type="component" value="Unassembled WGS sequence"/>
</dbReference>
<sequence>MPETRPGKGDNWRPHFATASLVMRDVSLPESSKARTFHHFIPSCPMLTFAVGITAMCGENRKHDLKDSCGRLLLFPALLNEELTRE</sequence>
<protein>
    <submittedName>
        <fullName evidence="1">Uncharacterized protein</fullName>
    </submittedName>
</protein>
<evidence type="ECO:0000313" key="1">
    <source>
        <dbReference type="EMBL" id="CAB0002599.1"/>
    </source>
</evidence>
<dbReference type="EMBL" id="CADCXU010012693">
    <property type="protein sequence ID" value="CAB0002599.1"/>
    <property type="molecule type" value="Genomic_DNA"/>
</dbReference>
<evidence type="ECO:0000313" key="2">
    <source>
        <dbReference type="Proteomes" id="UP000479000"/>
    </source>
</evidence>
<accession>A0A6H5GLV7</accession>
<reference evidence="1 2" key="1">
    <citation type="submission" date="2020-02" db="EMBL/GenBank/DDBJ databases">
        <authorList>
            <person name="Ferguson B K."/>
        </authorList>
    </citation>
    <scope>NUCLEOTIDE SEQUENCE [LARGE SCALE GENOMIC DNA]</scope>
</reference>
<proteinExistence type="predicted"/>
<name>A0A6H5GLV7_9HEMI</name>
<feature type="non-terminal residue" evidence="1">
    <location>
        <position position="86"/>
    </location>
</feature>
<organism evidence="1 2">
    <name type="scientific">Nesidiocoris tenuis</name>
    <dbReference type="NCBI Taxonomy" id="355587"/>
    <lineage>
        <taxon>Eukaryota</taxon>
        <taxon>Metazoa</taxon>
        <taxon>Ecdysozoa</taxon>
        <taxon>Arthropoda</taxon>
        <taxon>Hexapoda</taxon>
        <taxon>Insecta</taxon>
        <taxon>Pterygota</taxon>
        <taxon>Neoptera</taxon>
        <taxon>Paraneoptera</taxon>
        <taxon>Hemiptera</taxon>
        <taxon>Heteroptera</taxon>
        <taxon>Panheteroptera</taxon>
        <taxon>Cimicomorpha</taxon>
        <taxon>Miridae</taxon>
        <taxon>Dicyphina</taxon>
        <taxon>Nesidiocoris</taxon>
    </lineage>
</organism>
<gene>
    <name evidence="1" type="ORF">NTEN_LOCUS8386</name>
</gene>